<evidence type="ECO:0000313" key="2">
    <source>
        <dbReference type="Proteomes" id="UP000501690"/>
    </source>
</evidence>
<reference evidence="1 2" key="1">
    <citation type="submission" date="2019-04" db="EMBL/GenBank/DDBJ databases">
        <title>An improved genome assembly and genetic linkage map for asparagus bean, Vigna unguiculata ssp. sesquipedialis.</title>
        <authorList>
            <person name="Xia Q."/>
            <person name="Zhang R."/>
            <person name="Dong Y."/>
        </authorList>
    </citation>
    <scope>NUCLEOTIDE SEQUENCE [LARGE SCALE GENOMIC DNA]</scope>
    <source>
        <tissue evidence="1">Leaf</tissue>
    </source>
</reference>
<protein>
    <submittedName>
        <fullName evidence="1">Uncharacterized protein</fullName>
    </submittedName>
</protein>
<sequence length="61" mass="7548">MSTMFCSQIHEHDKEHKKDECFLVRFMNTLKNTKKYFYVGLMFSFRFLNTLKTPKRSRFFL</sequence>
<gene>
    <name evidence="1" type="ORF">DEO72_LG7g2291</name>
</gene>
<evidence type="ECO:0000313" key="1">
    <source>
        <dbReference type="EMBL" id="QCE01000.1"/>
    </source>
</evidence>
<organism evidence="1 2">
    <name type="scientific">Vigna unguiculata</name>
    <name type="common">Cowpea</name>
    <dbReference type="NCBI Taxonomy" id="3917"/>
    <lineage>
        <taxon>Eukaryota</taxon>
        <taxon>Viridiplantae</taxon>
        <taxon>Streptophyta</taxon>
        <taxon>Embryophyta</taxon>
        <taxon>Tracheophyta</taxon>
        <taxon>Spermatophyta</taxon>
        <taxon>Magnoliopsida</taxon>
        <taxon>eudicotyledons</taxon>
        <taxon>Gunneridae</taxon>
        <taxon>Pentapetalae</taxon>
        <taxon>rosids</taxon>
        <taxon>fabids</taxon>
        <taxon>Fabales</taxon>
        <taxon>Fabaceae</taxon>
        <taxon>Papilionoideae</taxon>
        <taxon>50 kb inversion clade</taxon>
        <taxon>NPAAA clade</taxon>
        <taxon>indigoferoid/millettioid clade</taxon>
        <taxon>Phaseoleae</taxon>
        <taxon>Vigna</taxon>
    </lineage>
</organism>
<dbReference type="EMBL" id="CP039351">
    <property type="protein sequence ID" value="QCE01000.1"/>
    <property type="molecule type" value="Genomic_DNA"/>
</dbReference>
<keyword evidence="2" id="KW-1185">Reference proteome</keyword>
<name>A0A4D6MHL3_VIGUN</name>
<dbReference type="AlphaFoldDB" id="A0A4D6MHL3"/>
<proteinExistence type="predicted"/>
<dbReference type="Proteomes" id="UP000501690">
    <property type="component" value="Linkage Group LG7"/>
</dbReference>
<accession>A0A4D6MHL3</accession>